<dbReference type="PROSITE" id="PS51779">
    <property type="entry name" value="POTRA"/>
    <property type="match status" value="1"/>
</dbReference>
<sequence length="314" mass="35464">MTKDKERNTKPTEPSQVELDEQSKKMKSNKDIQPKETKEHPSFTDTLPQFKKYQRKKLWRRLSTIIGILLIPLLITIYYVSPASRLAAIQVSGNQTIDANKLIADSKFVYDEDFLTQYMHRSTAISAIKKENVRIKSVSIVPKSFNELKINVTEYGQIAQLSKGNLYYPILENGKMLDQGTKKPTNGFVILEDFKHDQAIIDTIKAYEKLPADIQSAISQINATPTKANDSLLRLMMKDGNTVIVNIENLAKQLVYYPKVAKDLPDKGIIDMEVGIFYTPYSETSEGEETTETTTTSASKEQETPNSSETVTNP</sequence>
<dbReference type="RefSeq" id="WP_016184572.1">
    <property type="nucleotide sequence ID" value="NZ_ASWO01000001.1"/>
</dbReference>
<reference evidence="11 12" key="1">
    <citation type="submission" date="2013-03" db="EMBL/GenBank/DDBJ databases">
        <title>The Genome Sequence of Enterococcus sulfureus ATCC_49903 (PacBio/Illumina hybrid assembly).</title>
        <authorList>
            <consortium name="The Broad Institute Genomics Platform"/>
            <consortium name="The Broad Institute Genome Sequencing Center for Infectious Disease"/>
            <person name="Earl A."/>
            <person name="Russ C."/>
            <person name="Gilmore M."/>
            <person name="Surin D."/>
            <person name="Walker B."/>
            <person name="Young S."/>
            <person name="Zeng Q."/>
            <person name="Gargeya S."/>
            <person name="Fitzgerald M."/>
            <person name="Haas B."/>
            <person name="Abouelleil A."/>
            <person name="Allen A.W."/>
            <person name="Alvarado L."/>
            <person name="Arachchi H.M."/>
            <person name="Berlin A.M."/>
            <person name="Chapman S.B."/>
            <person name="Gainer-Dewar J."/>
            <person name="Goldberg J."/>
            <person name="Griggs A."/>
            <person name="Gujja S."/>
            <person name="Hansen M."/>
            <person name="Howarth C."/>
            <person name="Imamovic A."/>
            <person name="Ireland A."/>
            <person name="Larimer J."/>
            <person name="McCowan C."/>
            <person name="Murphy C."/>
            <person name="Pearson M."/>
            <person name="Poon T.W."/>
            <person name="Priest M."/>
            <person name="Roberts A."/>
            <person name="Saif S."/>
            <person name="Shea T."/>
            <person name="Sisk P."/>
            <person name="Sykes S."/>
            <person name="Wortman J."/>
            <person name="Nusbaum C."/>
            <person name="Birren B."/>
        </authorList>
    </citation>
    <scope>NUCLEOTIDE SEQUENCE [LARGE SCALE GENOMIC DNA]</scope>
    <source>
        <strain evidence="11 12">ATCC 49903</strain>
    </source>
</reference>
<dbReference type="InterPro" id="IPR005548">
    <property type="entry name" value="Cell_div_FtsQ/DivIB_C"/>
</dbReference>
<evidence type="ECO:0000313" key="12">
    <source>
        <dbReference type="Proteomes" id="UP000015961"/>
    </source>
</evidence>
<keyword evidence="5 8" id="KW-1133">Transmembrane helix</keyword>
<dbReference type="PANTHER" id="PTHR37820">
    <property type="entry name" value="CELL DIVISION PROTEIN DIVIB"/>
    <property type="match status" value="1"/>
</dbReference>
<keyword evidence="7 8" id="KW-0131">Cell cycle</keyword>
<comment type="similarity">
    <text evidence="8">Belongs to the FtsQ/DivIB family. DivIB subfamily.</text>
</comment>
<protein>
    <recommendedName>
        <fullName evidence="8">Cell division protein DivIB</fullName>
    </recommendedName>
</protein>
<dbReference type="HAMAP" id="MF_00912">
    <property type="entry name" value="DivIB"/>
    <property type="match status" value="1"/>
</dbReference>
<dbReference type="STRING" id="1140003.OMY_00080"/>
<keyword evidence="6 8" id="KW-0472">Membrane</keyword>
<dbReference type="AlphaFoldDB" id="S0L3D8"/>
<feature type="compositionally biased region" description="Polar residues" evidence="9">
    <location>
        <begin position="305"/>
        <end position="314"/>
    </location>
</feature>
<feature type="transmembrane region" description="Helical" evidence="8">
    <location>
        <begin position="58"/>
        <end position="80"/>
    </location>
</feature>
<organism evidence="11 12">
    <name type="scientific">Enterococcus sulfureus ATCC 49903</name>
    <dbReference type="NCBI Taxonomy" id="1140003"/>
    <lineage>
        <taxon>Bacteria</taxon>
        <taxon>Bacillati</taxon>
        <taxon>Bacillota</taxon>
        <taxon>Bacilli</taxon>
        <taxon>Lactobacillales</taxon>
        <taxon>Enterococcaceae</taxon>
        <taxon>Enterococcus</taxon>
    </lineage>
</organism>
<dbReference type="eggNOG" id="COG1589">
    <property type="taxonomic scope" value="Bacteria"/>
</dbReference>
<comment type="caution">
    <text evidence="11">The sequence shown here is derived from an EMBL/GenBank/DDBJ whole genome shotgun (WGS) entry which is preliminary data.</text>
</comment>
<dbReference type="GO" id="GO:0043093">
    <property type="term" value="P:FtsZ-dependent cytokinesis"/>
    <property type="evidence" value="ECO:0007669"/>
    <property type="project" value="UniProtKB-UniRule"/>
</dbReference>
<dbReference type="Pfam" id="PF08478">
    <property type="entry name" value="POTRA_1"/>
    <property type="match status" value="1"/>
</dbReference>
<dbReference type="InterPro" id="IPR013685">
    <property type="entry name" value="POTRA_FtsQ_type"/>
</dbReference>
<evidence type="ECO:0000256" key="2">
    <source>
        <dbReference type="ARBA" id="ARBA00022475"/>
    </source>
</evidence>
<dbReference type="Gene3D" id="3.40.50.10960">
    <property type="match status" value="1"/>
</dbReference>
<comment type="function">
    <text evidence="8">Cell division protein that may be involved in stabilizing or promoting the assembly of the division complex.</text>
</comment>
<feature type="region of interest" description="Disordered" evidence="9">
    <location>
        <begin position="281"/>
        <end position="314"/>
    </location>
</feature>
<evidence type="ECO:0000256" key="8">
    <source>
        <dbReference type="HAMAP-Rule" id="MF_00912"/>
    </source>
</evidence>
<feature type="compositionally biased region" description="Basic and acidic residues" evidence="9">
    <location>
        <begin position="1"/>
        <end position="10"/>
    </location>
</feature>
<evidence type="ECO:0000256" key="6">
    <source>
        <dbReference type="ARBA" id="ARBA00023136"/>
    </source>
</evidence>
<evidence type="ECO:0000256" key="3">
    <source>
        <dbReference type="ARBA" id="ARBA00022618"/>
    </source>
</evidence>
<dbReference type="GO" id="GO:0005886">
    <property type="term" value="C:plasma membrane"/>
    <property type="evidence" value="ECO:0007669"/>
    <property type="project" value="UniProtKB-SubCell"/>
</dbReference>
<evidence type="ECO:0000256" key="5">
    <source>
        <dbReference type="ARBA" id="ARBA00022989"/>
    </source>
</evidence>
<evidence type="ECO:0000256" key="7">
    <source>
        <dbReference type="ARBA" id="ARBA00023306"/>
    </source>
</evidence>
<dbReference type="OrthoDB" id="1819027at2"/>
<evidence type="ECO:0000256" key="4">
    <source>
        <dbReference type="ARBA" id="ARBA00022692"/>
    </source>
</evidence>
<keyword evidence="3 8" id="KW-0132">Cell division</keyword>
<name>S0L3D8_9ENTE</name>
<proteinExistence type="inferred from homology"/>
<evidence type="ECO:0000313" key="11">
    <source>
        <dbReference type="EMBL" id="EOT87024.1"/>
    </source>
</evidence>
<keyword evidence="12" id="KW-1185">Reference proteome</keyword>
<dbReference type="Pfam" id="PF03799">
    <property type="entry name" value="FtsQ_DivIB_C"/>
    <property type="match status" value="1"/>
</dbReference>
<feature type="domain" description="POTRA" evidence="10">
    <location>
        <begin position="84"/>
        <end position="155"/>
    </location>
</feature>
<dbReference type="InterPro" id="IPR050487">
    <property type="entry name" value="FtsQ_DivIB"/>
</dbReference>
<dbReference type="PATRIC" id="fig|1140003.3.peg.77"/>
<dbReference type="EMBL" id="ASWO01000001">
    <property type="protein sequence ID" value="EOT87024.1"/>
    <property type="molecule type" value="Genomic_DNA"/>
</dbReference>
<comment type="subcellular location">
    <subcellularLocation>
        <location evidence="8">Cell membrane</location>
        <topology evidence="8">Single-pass type II membrane protein</topology>
    </subcellularLocation>
    <subcellularLocation>
        <location evidence="1">Membrane</location>
    </subcellularLocation>
    <text evidence="8">Localizes to the division septum.</text>
</comment>
<keyword evidence="4 8" id="KW-0812">Transmembrane</keyword>
<dbReference type="Proteomes" id="UP000015961">
    <property type="component" value="Unassembled WGS sequence"/>
</dbReference>
<feature type="region of interest" description="Disordered" evidence="9">
    <location>
        <begin position="1"/>
        <end position="43"/>
    </location>
</feature>
<evidence type="ECO:0000256" key="9">
    <source>
        <dbReference type="SAM" id="MobiDB-lite"/>
    </source>
</evidence>
<dbReference type="GO" id="GO:0032153">
    <property type="term" value="C:cell division site"/>
    <property type="evidence" value="ECO:0007669"/>
    <property type="project" value="UniProtKB-UniRule"/>
</dbReference>
<accession>S0L3D8</accession>
<feature type="compositionally biased region" description="Basic and acidic residues" evidence="9">
    <location>
        <begin position="21"/>
        <end position="42"/>
    </location>
</feature>
<dbReference type="InterPro" id="IPR034746">
    <property type="entry name" value="POTRA"/>
</dbReference>
<evidence type="ECO:0000259" key="10">
    <source>
        <dbReference type="PROSITE" id="PS51779"/>
    </source>
</evidence>
<dbReference type="InterPro" id="IPR026580">
    <property type="entry name" value="DivIB"/>
</dbReference>
<dbReference type="PANTHER" id="PTHR37820:SF1">
    <property type="entry name" value="CELL DIVISION PROTEIN FTSQ"/>
    <property type="match status" value="1"/>
</dbReference>
<keyword evidence="2 8" id="KW-1003">Cell membrane</keyword>
<gene>
    <name evidence="8" type="primary">divIB</name>
    <name evidence="11" type="ORF">I573_00079</name>
</gene>
<evidence type="ECO:0000256" key="1">
    <source>
        <dbReference type="ARBA" id="ARBA00004370"/>
    </source>
</evidence>